<dbReference type="EMBL" id="DF977450">
    <property type="protein sequence ID" value="GAW25340.1"/>
    <property type="molecule type" value="Genomic_DNA"/>
</dbReference>
<accession>A0A1S8A6K6</accession>
<gene>
    <name evidence="1" type="ORF">SAMD00023353_0500250</name>
</gene>
<dbReference type="Proteomes" id="UP000054516">
    <property type="component" value="Unassembled WGS sequence"/>
</dbReference>
<name>A0A1S8A6K6_ROSNE</name>
<dbReference type="AlphaFoldDB" id="A0A1S8A6K6"/>
<reference evidence="1" key="1">
    <citation type="submission" date="2016-03" db="EMBL/GenBank/DDBJ databases">
        <title>Draft genome sequence of Rosellinia necatrix.</title>
        <authorList>
            <person name="Kanematsu S."/>
        </authorList>
    </citation>
    <scope>NUCLEOTIDE SEQUENCE [LARGE SCALE GENOMIC DNA]</scope>
    <source>
        <strain evidence="1">W97</strain>
    </source>
</reference>
<keyword evidence="2" id="KW-1185">Reference proteome</keyword>
<evidence type="ECO:0000313" key="2">
    <source>
        <dbReference type="Proteomes" id="UP000054516"/>
    </source>
</evidence>
<evidence type="ECO:0000313" key="1">
    <source>
        <dbReference type="EMBL" id="GAW25340.1"/>
    </source>
</evidence>
<proteinExistence type="predicted"/>
<organism evidence="1">
    <name type="scientific">Rosellinia necatrix</name>
    <name type="common">White root-rot fungus</name>
    <dbReference type="NCBI Taxonomy" id="77044"/>
    <lineage>
        <taxon>Eukaryota</taxon>
        <taxon>Fungi</taxon>
        <taxon>Dikarya</taxon>
        <taxon>Ascomycota</taxon>
        <taxon>Pezizomycotina</taxon>
        <taxon>Sordariomycetes</taxon>
        <taxon>Xylariomycetidae</taxon>
        <taxon>Xylariales</taxon>
        <taxon>Xylariaceae</taxon>
        <taxon>Rosellinia</taxon>
    </lineage>
</organism>
<sequence>MRTHRPRDMPHLLAHISHIPRACVLLREQNLKEKLKWFAPAFQASIPTPTTTRRVVMTPGRAL</sequence>
<protein>
    <submittedName>
        <fullName evidence="1">Uncharacterized protein</fullName>
    </submittedName>
</protein>